<dbReference type="AlphaFoldDB" id="A0A2W5P5R4"/>
<dbReference type="EMBL" id="QFQI01000005">
    <property type="protein sequence ID" value="PZQ60514.1"/>
    <property type="molecule type" value="Genomic_DNA"/>
</dbReference>
<gene>
    <name evidence="2" type="ORF">DI544_08940</name>
</gene>
<dbReference type="Pfam" id="PF01584">
    <property type="entry name" value="CheW"/>
    <property type="match status" value="1"/>
</dbReference>
<dbReference type="SMART" id="SM00260">
    <property type="entry name" value="CheW"/>
    <property type="match status" value="1"/>
</dbReference>
<dbReference type="PROSITE" id="PS50851">
    <property type="entry name" value="CHEW"/>
    <property type="match status" value="1"/>
</dbReference>
<reference evidence="2 3" key="1">
    <citation type="submission" date="2017-08" db="EMBL/GenBank/DDBJ databases">
        <title>Infants hospitalized years apart are colonized by the same room-sourced microbial strains.</title>
        <authorList>
            <person name="Brooks B."/>
            <person name="Olm M.R."/>
            <person name="Firek B.A."/>
            <person name="Baker R."/>
            <person name="Thomas B.C."/>
            <person name="Morowitz M.J."/>
            <person name="Banfield J.F."/>
        </authorList>
    </citation>
    <scope>NUCLEOTIDE SEQUENCE [LARGE SCALE GENOMIC DNA]</scope>
    <source>
        <strain evidence="2">S2_005_001_R1_22</strain>
    </source>
</reference>
<dbReference type="Gene3D" id="2.30.30.40">
    <property type="entry name" value="SH3 Domains"/>
    <property type="match status" value="1"/>
</dbReference>
<protein>
    <submittedName>
        <fullName evidence="2">Chemotaxis protein CheW</fullName>
    </submittedName>
</protein>
<dbReference type="Proteomes" id="UP000249229">
    <property type="component" value="Unassembled WGS sequence"/>
</dbReference>
<dbReference type="Gene3D" id="2.40.50.180">
    <property type="entry name" value="CheA-289, Domain 4"/>
    <property type="match status" value="1"/>
</dbReference>
<name>A0A2W5P5R4_9SPHN</name>
<dbReference type="InterPro" id="IPR036061">
    <property type="entry name" value="CheW-like_dom_sf"/>
</dbReference>
<dbReference type="InterPro" id="IPR002545">
    <property type="entry name" value="CheW-lke_dom"/>
</dbReference>
<proteinExistence type="predicted"/>
<evidence type="ECO:0000313" key="3">
    <source>
        <dbReference type="Proteomes" id="UP000249229"/>
    </source>
</evidence>
<evidence type="ECO:0000259" key="1">
    <source>
        <dbReference type="PROSITE" id="PS50851"/>
    </source>
</evidence>
<dbReference type="GO" id="GO:0007165">
    <property type="term" value="P:signal transduction"/>
    <property type="evidence" value="ECO:0007669"/>
    <property type="project" value="InterPro"/>
</dbReference>
<dbReference type="SUPFAM" id="SSF50341">
    <property type="entry name" value="CheW-like"/>
    <property type="match status" value="1"/>
</dbReference>
<dbReference type="GO" id="GO:0006935">
    <property type="term" value="P:chemotaxis"/>
    <property type="evidence" value="ECO:0007669"/>
    <property type="project" value="InterPro"/>
</dbReference>
<organism evidence="2 3">
    <name type="scientific">Sphingomonas taxi</name>
    <dbReference type="NCBI Taxonomy" id="1549858"/>
    <lineage>
        <taxon>Bacteria</taxon>
        <taxon>Pseudomonadati</taxon>
        <taxon>Pseudomonadota</taxon>
        <taxon>Alphaproteobacteria</taxon>
        <taxon>Sphingomonadales</taxon>
        <taxon>Sphingomonadaceae</taxon>
        <taxon>Sphingomonas</taxon>
    </lineage>
</organism>
<feature type="domain" description="CheW-like" evidence="1">
    <location>
        <begin position="3"/>
        <end position="142"/>
    </location>
</feature>
<sequence length="144" mass="14406">MMGSLHLVARVGGCGLLFDAERVDSVVEVAATVPAPGAGPAVIGLAAMRSRVATVLDVRPLFGAPPVARDGQGGHAVATIVDGHLYAIAVDALEDVATFTLGTAPASLGAASDWDFVTGVADGASETLLAVDLDRLVARASAMD</sequence>
<comment type="caution">
    <text evidence="2">The sequence shown here is derived from an EMBL/GenBank/DDBJ whole genome shotgun (WGS) entry which is preliminary data.</text>
</comment>
<accession>A0A2W5P5R4</accession>
<evidence type="ECO:0000313" key="2">
    <source>
        <dbReference type="EMBL" id="PZQ60514.1"/>
    </source>
</evidence>